<feature type="transmembrane region" description="Helical" evidence="2">
    <location>
        <begin position="128"/>
        <end position="150"/>
    </location>
</feature>
<dbReference type="Proteomes" id="UP000313066">
    <property type="component" value="Unassembled WGS sequence"/>
</dbReference>
<feature type="region of interest" description="Disordered" evidence="1">
    <location>
        <begin position="220"/>
        <end position="240"/>
    </location>
</feature>
<reference evidence="3 4" key="1">
    <citation type="submission" date="2019-10" db="EMBL/GenBank/DDBJ databases">
        <title>Nonomuraea sp. nov., isolated from Phyllanthus amarus.</title>
        <authorList>
            <person name="Klykleung N."/>
            <person name="Tanasupawat S."/>
        </authorList>
    </citation>
    <scope>NUCLEOTIDE SEQUENCE [LARGE SCALE GENOMIC DNA]</scope>
    <source>
        <strain evidence="3 4">CR1-09</strain>
    </source>
</reference>
<feature type="transmembrane region" description="Helical" evidence="2">
    <location>
        <begin position="410"/>
        <end position="434"/>
    </location>
</feature>
<proteinExistence type="predicted"/>
<feature type="transmembrane region" description="Helical" evidence="2">
    <location>
        <begin position="12"/>
        <end position="29"/>
    </location>
</feature>
<keyword evidence="4" id="KW-1185">Reference proteome</keyword>
<protein>
    <submittedName>
        <fullName evidence="3">Uncharacterized protein</fullName>
    </submittedName>
</protein>
<sequence>MAVSSRGTGTAVAWLGHPVTLAAIAVLLVNDHLLKRLWPGMVTGKLSDVAGMLVAPPLLAFAATLAVRRAVARAGGGASRSAAVECGEADRRAALTAIALTGAVFALVKTTPIGARVAADAWALFTPSAGVVADPTDLLVLPALGLAWIVRRHAVRPSSRPGRSARRARLLVALPAAVFAVTATAAAPTFPSAVHVEAHDAVIVVYLGHGLDGLATSDQGRSWHRWTSPPSERSSRTTACVPGEPRRCYRVAPPLLKVEQSDDGGRTWATAWEVSPGRQHYLYRSRYESSPLRSDTAASTAVAVLPAPRGHLVAVANGRDGVALRDVSGRWHRLGFRGYDDLSEQSAAPLFNAGERIEAETGTAYLTALTVLLAALAFAGCLRRSPLGFSAAGFLTWVGLYMTVKGPPGIYGLPLTVLGALLVVGGCVALAAIAAYSRMRGLSSIVAAPLTFAAIYLPFRGWSAGQPDDYGTAVLLAVVLCCPAVALGAHLAIRARGGYRRVARAPRSLTR</sequence>
<name>A0A5N6BXY5_9ACTN</name>
<feature type="transmembrane region" description="Helical" evidence="2">
    <location>
        <begin position="92"/>
        <end position="108"/>
    </location>
</feature>
<dbReference type="AlphaFoldDB" id="A0A5N6BXY5"/>
<keyword evidence="2" id="KW-0812">Transmembrane</keyword>
<feature type="transmembrane region" description="Helical" evidence="2">
    <location>
        <begin position="170"/>
        <end position="190"/>
    </location>
</feature>
<dbReference type="EMBL" id="VDMA02000005">
    <property type="protein sequence ID" value="KAB8185355.1"/>
    <property type="molecule type" value="Genomic_DNA"/>
</dbReference>
<feature type="transmembrane region" description="Helical" evidence="2">
    <location>
        <begin position="471"/>
        <end position="493"/>
    </location>
</feature>
<feature type="transmembrane region" description="Helical" evidence="2">
    <location>
        <begin position="387"/>
        <end position="404"/>
    </location>
</feature>
<accession>A0A5N6BXY5</accession>
<comment type="caution">
    <text evidence="3">The sequence shown here is derived from an EMBL/GenBank/DDBJ whole genome shotgun (WGS) entry which is preliminary data.</text>
</comment>
<gene>
    <name evidence="3" type="ORF">FH610_011175</name>
</gene>
<feature type="transmembrane region" description="Helical" evidence="2">
    <location>
        <begin position="362"/>
        <end position="380"/>
    </location>
</feature>
<evidence type="ECO:0000313" key="3">
    <source>
        <dbReference type="EMBL" id="KAB8185355.1"/>
    </source>
</evidence>
<evidence type="ECO:0000313" key="4">
    <source>
        <dbReference type="Proteomes" id="UP000313066"/>
    </source>
</evidence>
<dbReference type="SUPFAM" id="SSF110296">
    <property type="entry name" value="Oligoxyloglucan reducing end-specific cellobiohydrolase"/>
    <property type="match status" value="1"/>
</dbReference>
<feature type="transmembrane region" description="Helical" evidence="2">
    <location>
        <begin position="441"/>
        <end position="459"/>
    </location>
</feature>
<dbReference type="RefSeq" id="WP_139574255.1">
    <property type="nucleotide sequence ID" value="NZ_VDMA02000005.1"/>
</dbReference>
<evidence type="ECO:0000256" key="2">
    <source>
        <dbReference type="SAM" id="Phobius"/>
    </source>
</evidence>
<evidence type="ECO:0000256" key="1">
    <source>
        <dbReference type="SAM" id="MobiDB-lite"/>
    </source>
</evidence>
<organism evidence="3 4">
    <name type="scientific">Microbispora catharanthi</name>
    <dbReference type="NCBI Taxonomy" id="1712871"/>
    <lineage>
        <taxon>Bacteria</taxon>
        <taxon>Bacillati</taxon>
        <taxon>Actinomycetota</taxon>
        <taxon>Actinomycetes</taxon>
        <taxon>Streptosporangiales</taxon>
        <taxon>Streptosporangiaceae</taxon>
        <taxon>Microbispora</taxon>
    </lineage>
</organism>
<feature type="compositionally biased region" description="Low complexity" evidence="1">
    <location>
        <begin position="227"/>
        <end position="238"/>
    </location>
</feature>
<feature type="transmembrane region" description="Helical" evidence="2">
    <location>
        <begin position="49"/>
        <end position="71"/>
    </location>
</feature>
<keyword evidence="2" id="KW-0472">Membrane</keyword>
<keyword evidence="2" id="KW-1133">Transmembrane helix</keyword>